<feature type="transmembrane region" description="Helical" evidence="8">
    <location>
        <begin position="121"/>
        <end position="145"/>
    </location>
</feature>
<evidence type="ECO:0000256" key="4">
    <source>
        <dbReference type="ARBA" id="ARBA00022592"/>
    </source>
</evidence>
<protein>
    <submittedName>
        <fullName evidence="10">Phosphate transporter</fullName>
    </submittedName>
</protein>
<evidence type="ECO:0000256" key="6">
    <source>
        <dbReference type="ARBA" id="ARBA00022989"/>
    </source>
</evidence>
<keyword evidence="5 8" id="KW-0812">Transmembrane</keyword>
<keyword evidence="7 8" id="KW-0472">Membrane</keyword>
<feature type="transmembrane region" description="Helical" evidence="8">
    <location>
        <begin position="268"/>
        <end position="288"/>
    </location>
</feature>
<name>A0A915A0X4_PARUN</name>
<dbReference type="InterPro" id="IPR001204">
    <property type="entry name" value="Phos_transporter"/>
</dbReference>
<organism evidence="9 10">
    <name type="scientific">Parascaris univalens</name>
    <name type="common">Nematode worm</name>
    <dbReference type="NCBI Taxonomy" id="6257"/>
    <lineage>
        <taxon>Eukaryota</taxon>
        <taxon>Metazoa</taxon>
        <taxon>Ecdysozoa</taxon>
        <taxon>Nematoda</taxon>
        <taxon>Chromadorea</taxon>
        <taxon>Rhabditida</taxon>
        <taxon>Spirurina</taxon>
        <taxon>Ascaridomorpha</taxon>
        <taxon>Ascaridoidea</taxon>
        <taxon>Ascarididae</taxon>
        <taxon>Parascaris</taxon>
    </lineage>
</organism>
<evidence type="ECO:0000256" key="5">
    <source>
        <dbReference type="ARBA" id="ARBA00022692"/>
    </source>
</evidence>
<evidence type="ECO:0000256" key="7">
    <source>
        <dbReference type="ARBA" id="ARBA00023136"/>
    </source>
</evidence>
<evidence type="ECO:0000256" key="3">
    <source>
        <dbReference type="ARBA" id="ARBA00022448"/>
    </source>
</evidence>
<evidence type="ECO:0000256" key="1">
    <source>
        <dbReference type="ARBA" id="ARBA00004141"/>
    </source>
</evidence>
<feature type="transmembrane region" description="Helical" evidence="8">
    <location>
        <begin position="86"/>
        <end position="109"/>
    </location>
</feature>
<dbReference type="PANTHER" id="PTHR11101:SF67">
    <property type="entry name" value="PHOSPHATE TRANSPORTER"/>
    <property type="match status" value="1"/>
</dbReference>
<sequence length="347" mass="36925">MVTLLSGCSSWLLIATFARLPVSATHSIAGATVGFGLVAMGGKGIHWMKIVGIIASWFVSPILSGLVSSILYIIVDFSVLRRSNPFLSGLIALPIFYWFCIAFNVFAVSYQGSKLLHLSNIPLWVSITISCVIATICAVAIHFIVVPYLKKSAEGNSTGMRSEQSELSTLDVIKNSPSCEMNSAASSNMKSAIKVAEGFTRWFLPSRGRGCDDKTLKVFSSLQVFTACFAGFAHGANDVSNAIAPLTTLLAIYMHMDVEQKGETPIYVLLYGVFAICVGLIVLGKKVILTVGTKMSKINAASGFTIELGAAVTALLASKAGLPISTTHSLVGWERCGCGSSEITTRC</sequence>
<keyword evidence="6 8" id="KW-1133">Transmembrane helix</keyword>
<dbReference type="GO" id="GO:0035435">
    <property type="term" value="P:phosphate ion transmembrane transport"/>
    <property type="evidence" value="ECO:0007669"/>
    <property type="project" value="TreeGrafter"/>
</dbReference>
<proteinExistence type="inferred from homology"/>
<reference evidence="10" key="1">
    <citation type="submission" date="2022-11" db="UniProtKB">
        <authorList>
            <consortium name="WormBaseParasite"/>
        </authorList>
    </citation>
    <scope>IDENTIFICATION</scope>
</reference>
<evidence type="ECO:0000313" key="10">
    <source>
        <dbReference type="WBParaSite" id="PgE132_g002_t02"/>
    </source>
</evidence>
<dbReference type="Proteomes" id="UP000887569">
    <property type="component" value="Unplaced"/>
</dbReference>
<evidence type="ECO:0000313" key="9">
    <source>
        <dbReference type="Proteomes" id="UP000887569"/>
    </source>
</evidence>
<comment type="similarity">
    <text evidence="2">Belongs to the inorganic phosphate transporter (PiT) (TC 2.A.20) family.</text>
</comment>
<dbReference type="AlphaFoldDB" id="A0A915A0X4"/>
<evidence type="ECO:0000256" key="2">
    <source>
        <dbReference type="ARBA" id="ARBA00009916"/>
    </source>
</evidence>
<comment type="subcellular location">
    <subcellularLocation>
        <location evidence="1">Membrane</location>
        <topology evidence="1">Multi-pass membrane protein</topology>
    </subcellularLocation>
</comment>
<dbReference type="GO" id="GO:0016020">
    <property type="term" value="C:membrane"/>
    <property type="evidence" value="ECO:0007669"/>
    <property type="project" value="UniProtKB-SubCell"/>
</dbReference>
<dbReference type="GO" id="GO:0005315">
    <property type="term" value="F:phosphate transmembrane transporter activity"/>
    <property type="evidence" value="ECO:0007669"/>
    <property type="project" value="InterPro"/>
</dbReference>
<keyword evidence="4" id="KW-0592">Phosphate transport</keyword>
<dbReference type="WBParaSite" id="PgE132_g002_t02">
    <property type="protein sequence ID" value="PgE132_g002_t02"/>
    <property type="gene ID" value="PgE132_g002"/>
</dbReference>
<dbReference type="Pfam" id="PF01384">
    <property type="entry name" value="PHO4"/>
    <property type="match status" value="1"/>
</dbReference>
<feature type="transmembrane region" description="Helical" evidence="8">
    <location>
        <begin position="239"/>
        <end position="256"/>
    </location>
</feature>
<feature type="transmembrane region" description="Helical" evidence="8">
    <location>
        <begin position="51"/>
        <end position="74"/>
    </location>
</feature>
<evidence type="ECO:0000256" key="8">
    <source>
        <dbReference type="SAM" id="Phobius"/>
    </source>
</evidence>
<accession>A0A915A0X4</accession>
<dbReference type="PANTHER" id="PTHR11101">
    <property type="entry name" value="PHOSPHATE TRANSPORTER"/>
    <property type="match status" value="1"/>
</dbReference>
<keyword evidence="9" id="KW-1185">Reference proteome</keyword>
<keyword evidence="3" id="KW-0813">Transport</keyword>